<feature type="transmembrane region" description="Helical" evidence="1">
    <location>
        <begin position="233"/>
        <end position="251"/>
    </location>
</feature>
<feature type="transmembrane region" description="Helical" evidence="1">
    <location>
        <begin position="195"/>
        <end position="213"/>
    </location>
</feature>
<evidence type="ECO:0000256" key="1">
    <source>
        <dbReference type="SAM" id="Phobius"/>
    </source>
</evidence>
<reference evidence="2 3" key="1">
    <citation type="submission" date="2022-04" db="EMBL/GenBank/DDBJ databases">
        <title>Positive selection, recombination, and allopatry shape intraspecific diversity of widespread and dominant cyanobacteria.</title>
        <authorList>
            <person name="Wei J."/>
            <person name="Shu W."/>
            <person name="Hu C."/>
        </authorList>
    </citation>
    <scope>NUCLEOTIDE SEQUENCE [LARGE SCALE GENOMIC DNA]</scope>
    <source>
        <strain evidence="2 3">AS-A4</strain>
    </source>
</reference>
<proteinExistence type="predicted"/>
<feature type="transmembrane region" description="Helical" evidence="1">
    <location>
        <begin position="130"/>
        <end position="152"/>
    </location>
</feature>
<protein>
    <submittedName>
        <fullName evidence="2">Uncharacterized protein</fullName>
    </submittedName>
</protein>
<feature type="transmembrane region" description="Helical" evidence="1">
    <location>
        <begin position="25"/>
        <end position="52"/>
    </location>
</feature>
<dbReference type="EMBL" id="JAMPLM010000002">
    <property type="protein sequence ID" value="MEP1057690.1"/>
    <property type="molecule type" value="Genomic_DNA"/>
</dbReference>
<gene>
    <name evidence="2" type="ORF">NDI38_04510</name>
</gene>
<evidence type="ECO:0000313" key="2">
    <source>
        <dbReference type="EMBL" id="MEP1057690.1"/>
    </source>
</evidence>
<dbReference type="Proteomes" id="UP001476950">
    <property type="component" value="Unassembled WGS sequence"/>
</dbReference>
<keyword evidence="1" id="KW-0472">Membrane</keyword>
<feature type="transmembrane region" description="Helical" evidence="1">
    <location>
        <begin position="72"/>
        <end position="93"/>
    </location>
</feature>
<evidence type="ECO:0000313" key="3">
    <source>
        <dbReference type="Proteomes" id="UP001476950"/>
    </source>
</evidence>
<sequence length="259" mass="28247">MTTTNQGQSSGRSPQEQQKDFEHSAAAALAVILLLALVVVIFLNFIPYYMAASWIVGKVPGLSTLLTDSSRIVFPIAVAGVSASVYFFARGIVGASKKSTRSKKAKHLPVLLAFVAAMVCVVSRTPADQVFVACLGSIAGAFITLVQFRWILFQHNARAILASMQDELVRDEPKDEDLRVATRSERQTLKQQNNVAMVIDGLVSLCVYPPVAMQMLPVVMLTANLSLVDWGNVIMIFVTTVLTGWLLRFYLGQARKAQG</sequence>
<keyword evidence="1" id="KW-1133">Transmembrane helix</keyword>
<keyword evidence="3" id="KW-1185">Reference proteome</keyword>
<accession>A0ABV0KH26</accession>
<organism evidence="2 3">
    <name type="scientific">Stenomitos frigidus AS-A4</name>
    <dbReference type="NCBI Taxonomy" id="2933935"/>
    <lineage>
        <taxon>Bacteria</taxon>
        <taxon>Bacillati</taxon>
        <taxon>Cyanobacteriota</taxon>
        <taxon>Cyanophyceae</taxon>
        <taxon>Leptolyngbyales</taxon>
        <taxon>Leptolyngbyaceae</taxon>
        <taxon>Stenomitos</taxon>
    </lineage>
</organism>
<feature type="transmembrane region" description="Helical" evidence="1">
    <location>
        <begin position="105"/>
        <end position="124"/>
    </location>
</feature>
<dbReference type="RefSeq" id="WP_190450713.1">
    <property type="nucleotide sequence ID" value="NZ_JAMPLM010000002.1"/>
</dbReference>
<comment type="caution">
    <text evidence="2">The sequence shown here is derived from an EMBL/GenBank/DDBJ whole genome shotgun (WGS) entry which is preliminary data.</text>
</comment>
<keyword evidence="1" id="KW-0812">Transmembrane</keyword>
<name>A0ABV0KH26_9CYAN</name>